<feature type="region of interest" description="Disordered" evidence="1">
    <location>
        <begin position="1"/>
        <end position="25"/>
    </location>
</feature>
<keyword evidence="4" id="KW-1185">Reference proteome</keyword>
<evidence type="ECO:0000313" key="4">
    <source>
        <dbReference type="Proteomes" id="UP000238413"/>
    </source>
</evidence>
<dbReference type="CDD" id="cd04301">
    <property type="entry name" value="NAT_SF"/>
    <property type="match status" value="1"/>
</dbReference>
<sequence length="207" mass="22901">MSELTRVSAPDGAAPAAPRPLTPVPAGRVSRLRVRAMTLDDCDRVAEIRVRGWQTAYKGLIPQPYLDTLSVEEDAARRRTYVERGDRAVVDLIAEQDGEVVGWACHGPYRDGEVRTEDVELYAIYVHPDRVGEGVGRALLRESVGRCAAAGYERMLLWVLKENTLARRFYERAGFGPDGAEEPFDVDGVAVPEVRYVRSLTGDGVSR</sequence>
<protein>
    <submittedName>
        <fullName evidence="3">N-acetyltransferase</fullName>
    </submittedName>
</protein>
<dbReference type="InterPro" id="IPR000182">
    <property type="entry name" value="GNAT_dom"/>
</dbReference>
<gene>
    <name evidence="3" type="ORF">C4B68_06470</name>
</gene>
<proteinExistence type="predicted"/>
<evidence type="ECO:0000259" key="2">
    <source>
        <dbReference type="PROSITE" id="PS51186"/>
    </source>
</evidence>
<dbReference type="Gene3D" id="3.40.630.30">
    <property type="match status" value="1"/>
</dbReference>
<dbReference type="PANTHER" id="PTHR43617">
    <property type="entry name" value="L-AMINO ACID N-ACETYLTRANSFERASE"/>
    <property type="match status" value="1"/>
</dbReference>
<feature type="domain" description="N-acetyltransferase" evidence="2">
    <location>
        <begin position="32"/>
        <end position="198"/>
    </location>
</feature>
<dbReference type="Pfam" id="PF00583">
    <property type="entry name" value="Acetyltransf_1"/>
    <property type="match status" value="1"/>
</dbReference>
<name>A0ABN5HXM5_9ACTN</name>
<reference evidence="3 4" key="1">
    <citation type="submission" date="2018-02" db="EMBL/GenBank/DDBJ databases">
        <title>Complete genome sequence of Streptomyces dengpaensis, the producer of angucyclines.</title>
        <authorList>
            <person name="Yumei L."/>
        </authorList>
    </citation>
    <scope>NUCLEOTIDE SEQUENCE [LARGE SCALE GENOMIC DNA]</scope>
    <source>
        <strain evidence="3 4">XZHG99</strain>
    </source>
</reference>
<dbReference type="SUPFAM" id="SSF55729">
    <property type="entry name" value="Acyl-CoA N-acyltransferases (Nat)"/>
    <property type="match status" value="1"/>
</dbReference>
<dbReference type="InterPro" id="IPR016181">
    <property type="entry name" value="Acyl_CoA_acyltransferase"/>
</dbReference>
<dbReference type="Proteomes" id="UP000238413">
    <property type="component" value="Chromosome"/>
</dbReference>
<accession>A0ABN5HXM5</accession>
<organism evidence="3 4">
    <name type="scientific">Streptomyces dengpaensis</name>
    <dbReference type="NCBI Taxonomy" id="2049881"/>
    <lineage>
        <taxon>Bacteria</taxon>
        <taxon>Bacillati</taxon>
        <taxon>Actinomycetota</taxon>
        <taxon>Actinomycetes</taxon>
        <taxon>Kitasatosporales</taxon>
        <taxon>Streptomycetaceae</taxon>
        <taxon>Streptomyces</taxon>
    </lineage>
</organism>
<evidence type="ECO:0000313" key="3">
    <source>
        <dbReference type="EMBL" id="AVH55483.1"/>
    </source>
</evidence>
<dbReference type="PANTHER" id="PTHR43617:SF2">
    <property type="entry name" value="UPF0039 PROTEIN SLL0451"/>
    <property type="match status" value="1"/>
</dbReference>
<dbReference type="InterPro" id="IPR050276">
    <property type="entry name" value="MshD_Acetyltransferase"/>
</dbReference>
<evidence type="ECO:0000256" key="1">
    <source>
        <dbReference type="SAM" id="MobiDB-lite"/>
    </source>
</evidence>
<dbReference type="EMBL" id="CP026652">
    <property type="protein sequence ID" value="AVH55483.1"/>
    <property type="molecule type" value="Genomic_DNA"/>
</dbReference>
<dbReference type="PROSITE" id="PS51186">
    <property type="entry name" value="GNAT"/>
    <property type="match status" value="1"/>
</dbReference>